<evidence type="ECO:0000313" key="1">
    <source>
        <dbReference type="EMBL" id="KAK6726714.1"/>
    </source>
</evidence>
<keyword evidence="2" id="KW-1185">Reference proteome</keyword>
<accession>A0ABR1BJS5</accession>
<name>A0ABR1BJS5_NECAM</name>
<gene>
    <name evidence="1" type="primary">Necator_chrI.g933</name>
    <name evidence="1" type="ORF">RB195_004809</name>
</gene>
<protein>
    <submittedName>
        <fullName evidence="1">Uncharacterized protein</fullName>
    </submittedName>
</protein>
<reference evidence="1 2" key="1">
    <citation type="submission" date="2023-08" db="EMBL/GenBank/DDBJ databases">
        <title>A Necator americanus chromosomal reference genome.</title>
        <authorList>
            <person name="Ilik V."/>
            <person name="Petrzelkova K.J."/>
            <person name="Pardy F."/>
            <person name="Fuh T."/>
            <person name="Niatou-Singa F.S."/>
            <person name="Gouil Q."/>
            <person name="Baker L."/>
            <person name="Ritchie M.E."/>
            <person name="Jex A.R."/>
            <person name="Gazzola D."/>
            <person name="Li H."/>
            <person name="Toshio Fujiwara R."/>
            <person name="Zhan B."/>
            <person name="Aroian R.V."/>
            <person name="Pafco B."/>
            <person name="Schwarz E.M."/>
        </authorList>
    </citation>
    <scope>NUCLEOTIDE SEQUENCE [LARGE SCALE GENOMIC DNA]</scope>
    <source>
        <strain evidence="1 2">Aroian</strain>
        <tissue evidence="1">Whole animal</tissue>
    </source>
</reference>
<dbReference type="EMBL" id="JAVFWL010000001">
    <property type="protein sequence ID" value="KAK6726714.1"/>
    <property type="molecule type" value="Genomic_DNA"/>
</dbReference>
<evidence type="ECO:0000313" key="2">
    <source>
        <dbReference type="Proteomes" id="UP001303046"/>
    </source>
</evidence>
<sequence length="134" mass="14762">MFSYGHGGWSLYRAWLSDQRKVRLLIEHERVVTMRYSNILGIRTAFGAGKTVVCGIIAGQWGSGGFSPLATVSNNAAIAQFAPTMLLNTTYKHLNILRFVSNSAAQEKPTLARVNTNKILVSLGETHFDRSTCD</sequence>
<dbReference type="Proteomes" id="UP001303046">
    <property type="component" value="Unassembled WGS sequence"/>
</dbReference>
<proteinExistence type="predicted"/>
<comment type="caution">
    <text evidence="1">The sequence shown here is derived from an EMBL/GenBank/DDBJ whole genome shotgun (WGS) entry which is preliminary data.</text>
</comment>
<organism evidence="1 2">
    <name type="scientific">Necator americanus</name>
    <name type="common">Human hookworm</name>
    <dbReference type="NCBI Taxonomy" id="51031"/>
    <lineage>
        <taxon>Eukaryota</taxon>
        <taxon>Metazoa</taxon>
        <taxon>Ecdysozoa</taxon>
        <taxon>Nematoda</taxon>
        <taxon>Chromadorea</taxon>
        <taxon>Rhabditida</taxon>
        <taxon>Rhabditina</taxon>
        <taxon>Rhabditomorpha</taxon>
        <taxon>Strongyloidea</taxon>
        <taxon>Ancylostomatidae</taxon>
        <taxon>Bunostominae</taxon>
        <taxon>Necator</taxon>
    </lineage>
</organism>